<proteinExistence type="predicted"/>
<protein>
    <submittedName>
        <fullName evidence="2">Uncharacterized protein</fullName>
    </submittedName>
</protein>
<feature type="region of interest" description="Disordered" evidence="1">
    <location>
        <begin position="224"/>
        <end position="255"/>
    </location>
</feature>
<dbReference type="EMBL" id="KQ435700">
    <property type="protein sequence ID" value="KOX80434.1"/>
    <property type="molecule type" value="Genomic_DNA"/>
</dbReference>
<evidence type="ECO:0000256" key="1">
    <source>
        <dbReference type="SAM" id="MobiDB-lite"/>
    </source>
</evidence>
<gene>
    <name evidence="2" type="ORF">WN51_12917</name>
</gene>
<dbReference type="AlphaFoldDB" id="A0A0N0BKE1"/>
<accession>A0A0N0BKE1</accession>
<evidence type="ECO:0000313" key="2">
    <source>
        <dbReference type="EMBL" id="KOX80434.1"/>
    </source>
</evidence>
<evidence type="ECO:0000313" key="3">
    <source>
        <dbReference type="Proteomes" id="UP000053105"/>
    </source>
</evidence>
<keyword evidence="3" id="KW-1185">Reference proteome</keyword>
<reference evidence="2 3" key="1">
    <citation type="submission" date="2015-07" db="EMBL/GenBank/DDBJ databases">
        <title>The genome of Melipona quadrifasciata.</title>
        <authorList>
            <person name="Pan H."/>
            <person name="Kapheim K."/>
        </authorList>
    </citation>
    <scope>NUCLEOTIDE SEQUENCE [LARGE SCALE GENOMIC DNA]</scope>
    <source>
        <strain evidence="2">0111107301</strain>
        <tissue evidence="2">Whole body</tissue>
    </source>
</reference>
<sequence>MKSVCGQLAINHKAEQYIRAEYHLCYCEILLIAFKFDKIPAAHVTTFTSVELRTCTRLCNKPSNPSTLVPASDKFRNVHKQFWTSLWLGLPRCIASACIPPASTITAFGVHFAIGKNETDLPLWIHVLANIPIGVYKYRDSYRHFGISYKIQRCNKIQLSPLYDSKDINVTLTQHFIYASLWIINYYKYTISLDIYCLCENCQSTCSGKDTDVENVINKRRKKKKKKKKVDAEGSSFCSGAKEQRERKGQRETEETAVRAEEGYEIWAVLEGVPAYPIGYATVSTVTPRILQIGPLNRLKLYNTLYKLYVAVHKSAWLVACDIFFFRKNHVEVKALLHSEQEKHRFLPDSFVQADEDEDEDDATAEPKLGELENLVNTLVVDSVMLIPLLEVTNGNEFSWYQFTL</sequence>
<organism evidence="2 3">
    <name type="scientific">Melipona quadrifasciata</name>
    <dbReference type="NCBI Taxonomy" id="166423"/>
    <lineage>
        <taxon>Eukaryota</taxon>
        <taxon>Metazoa</taxon>
        <taxon>Ecdysozoa</taxon>
        <taxon>Arthropoda</taxon>
        <taxon>Hexapoda</taxon>
        <taxon>Insecta</taxon>
        <taxon>Pterygota</taxon>
        <taxon>Neoptera</taxon>
        <taxon>Endopterygota</taxon>
        <taxon>Hymenoptera</taxon>
        <taxon>Apocrita</taxon>
        <taxon>Aculeata</taxon>
        <taxon>Apoidea</taxon>
        <taxon>Anthophila</taxon>
        <taxon>Apidae</taxon>
        <taxon>Melipona</taxon>
    </lineage>
</organism>
<dbReference type="Proteomes" id="UP000053105">
    <property type="component" value="Unassembled WGS sequence"/>
</dbReference>
<name>A0A0N0BKE1_9HYME</name>
<feature type="compositionally biased region" description="Basic and acidic residues" evidence="1">
    <location>
        <begin position="242"/>
        <end position="255"/>
    </location>
</feature>